<dbReference type="EMBL" id="GL349442">
    <property type="protein sequence ID" value="KNC46266.1"/>
    <property type="molecule type" value="Genomic_DNA"/>
</dbReference>
<sequence length="225" mass="25433">MLDEPLFGTPLALVPYEMAALCAELHVLLDAELEAAGTDYGRHVWDDGSALVNEVIDRMHSVAACAEPELDLGSYMAHHGLDVMYPIVADRLGLPLPDSEDRHMRDYFPHMALLHQIVTLADQLEADLILPNHKYYAHQIALLYSLFVQAGMKGSRFKKRIEGMFDEIKDVTEGQDVPQLSDELKETIRDMAYDVRDAISRFPSKLTRRLSPMRKFITQHPVGAF</sequence>
<dbReference type="GeneID" id="25562372"/>
<dbReference type="RefSeq" id="XP_013760560.1">
    <property type="nucleotide sequence ID" value="XM_013905106.1"/>
</dbReference>
<reference evidence="1 2" key="1">
    <citation type="submission" date="2010-05" db="EMBL/GenBank/DDBJ databases">
        <title>The Genome Sequence of Thecamonas trahens ATCC 50062.</title>
        <authorList>
            <consortium name="The Broad Institute Genome Sequencing Platform"/>
            <person name="Russ C."/>
            <person name="Cuomo C."/>
            <person name="Shea T."/>
            <person name="Young S.K."/>
            <person name="Zeng Q."/>
            <person name="Koehrsen M."/>
            <person name="Haas B."/>
            <person name="Borodovsky M."/>
            <person name="Guigo R."/>
            <person name="Alvarado L."/>
            <person name="Berlin A."/>
            <person name="Bochicchio J."/>
            <person name="Borenstein D."/>
            <person name="Chapman S."/>
            <person name="Chen Z."/>
            <person name="Freedman E."/>
            <person name="Gellesch M."/>
            <person name="Goldberg J."/>
            <person name="Griggs A."/>
            <person name="Gujja S."/>
            <person name="Heilman E."/>
            <person name="Heiman D."/>
            <person name="Hepburn T."/>
            <person name="Howarth C."/>
            <person name="Jen D."/>
            <person name="Larson L."/>
            <person name="Mehta T."/>
            <person name="Park D."/>
            <person name="Pearson M."/>
            <person name="Roberts A."/>
            <person name="Saif S."/>
            <person name="Shenoy N."/>
            <person name="Sisk P."/>
            <person name="Stolte C."/>
            <person name="Sykes S."/>
            <person name="Thomson T."/>
            <person name="Walk T."/>
            <person name="White J."/>
            <person name="Yandava C."/>
            <person name="Burger G."/>
            <person name="Gray M.W."/>
            <person name="Holland P.W.H."/>
            <person name="King N."/>
            <person name="Lang F.B.F."/>
            <person name="Roger A.J."/>
            <person name="Ruiz-Trillo I."/>
            <person name="Lander E."/>
            <person name="Nusbaum C."/>
        </authorList>
    </citation>
    <scope>NUCLEOTIDE SEQUENCE [LARGE SCALE GENOMIC DNA]</scope>
    <source>
        <strain evidence="1 2">ATCC 50062</strain>
    </source>
</reference>
<dbReference type="AlphaFoldDB" id="A0A0L0D234"/>
<dbReference type="STRING" id="461836.A0A0L0D234"/>
<protein>
    <submittedName>
        <fullName evidence="1">Uncharacterized protein</fullName>
    </submittedName>
</protein>
<keyword evidence="2" id="KW-1185">Reference proteome</keyword>
<name>A0A0L0D234_THETB</name>
<organism evidence="1 2">
    <name type="scientific">Thecamonas trahens ATCC 50062</name>
    <dbReference type="NCBI Taxonomy" id="461836"/>
    <lineage>
        <taxon>Eukaryota</taxon>
        <taxon>Apusozoa</taxon>
        <taxon>Apusomonadida</taxon>
        <taxon>Apusomonadidae</taxon>
        <taxon>Thecamonas</taxon>
    </lineage>
</organism>
<gene>
    <name evidence="1" type="ORF">AMSG_02719</name>
</gene>
<accession>A0A0L0D234</accession>
<dbReference type="OrthoDB" id="533331at2759"/>
<evidence type="ECO:0000313" key="2">
    <source>
        <dbReference type="Proteomes" id="UP000054408"/>
    </source>
</evidence>
<evidence type="ECO:0000313" key="1">
    <source>
        <dbReference type="EMBL" id="KNC46266.1"/>
    </source>
</evidence>
<proteinExistence type="predicted"/>
<dbReference type="Proteomes" id="UP000054408">
    <property type="component" value="Unassembled WGS sequence"/>
</dbReference>
<dbReference type="eggNOG" id="ENOG502QU31">
    <property type="taxonomic scope" value="Eukaryota"/>
</dbReference>